<dbReference type="Proteomes" id="UP001178507">
    <property type="component" value="Unassembled WGS sequence"/>
</dbReference>
<reference evidence="1" key="1">
    <citation type="submission" date="2023-08" db="EMBL/GenBank/DDBJ databases">
        <authorList>
            <person name="Chen Y."/>
            <person name="Shah S."/>
            <person name="Dougan E. K."/>
            <person name="Thang M."/>
            <person name="Chan C."/>
        </authorList>
    </citation>
    <scope>NUCLEOTIDE SEQUENCE</scope>
</reference>
<protein>
    <submittedName>
        <fullName evidence="1">Uncharacterized protein</fullName>
    </submittedName>
</protein>
<evidence type="ECO:0000313" key="1">
    <source>
        <dbReference type="EMBL" id="CAJ1382586.1"/>
    </source>
</evidence>
<name>A0AA36I9A7_9DINO</name>
<keyword evidence="2" id="KW-1185">Reference proteome</keyword>
<dbReference type="EMBL" id="CAUJNA010000918">
    <property type="protein sequence ID" value="CAJ1382586.1"/>
    <property type="molecule type" value="Genomic_DNA"/>
</dbReference>
<evidence type="ECO:0000313" key="2">
    <source>
        <dbReference type="Proteomes" id="UP001178507"/>
    </source>
</evidence>
<organism evidence="1 2">
    <name type="scientific">Effrenium voratum</name>
    <dbReference type="NCBI Taxonomy" id="2562239"/>
    <lineage>
        <taxon>Eukaryota</taxon>
        <taxon>Sar</taxon>
        <taxon>Alveolata</taxon>
        <taxon>Dinophyceae</taxon>
        <taxon>Suessiales</taxon>
        <taxon>Symbiodiniaceae</taxon>
        <taxon>Effrenium</taxon>
    </lineage>
</organism>
<proteinExistence type="predicted"/>
<accession>A0AA36I9A7</accession>
<dbReference type="AlphaFoldDB" id="A0AA36I9A7"/>
<gene>
    <name evidence="1" type="ORF">EVOR1521_LOCUS9940</name>
</gene>
<comment type="caution">
    <text evidence="1">The sequence shown here is derived from an EMBL/GenBank/DDBJ whole genome shotgun (WGS) entry which is preliminary data.</text>
</comment>
<sequence>MEKPDFPLPAGKYLVTGAREVTTSLTVSENGTWQLGDGAKLYDVTHLPCRSARYTPASGATCKPTQDLELQFPVVPGAVMPPQAGCNKQDYAVLFVIGVAA</sequence>